<dbReference type="GO" id="GO:0016301">
    <property type="term" value="F:kinase activity"/>
    <property type="evidence" value="ECO:0007669"/>
    <property type="project" value="UniProtKB-KW"/>
</dbReference>
<evidence type="ECO:0000256" key="7">
    <source>
        <dbReference type="ARBA" id="ARBA00022840"/>
    </source>
</evidence>
<dbReference type="InterPro" id="IPR036097">
    <property type="entry name" value="HisK_dim/P_sf"/>
</dbReference>
<dbReference type="CDD" id="cd00082">
    <property type="entry name" value="HisKA"/>
    <property type="match status" value="1"/>
</dbReference>
<dbReference type="EMBL" id="JBGBDC010000002">
    <property type="protein sequence ID" value="MEY2250710.1"/>
    <property type="molecule type" value="Genomic_DNA"/>
</dbReference>
<dbReference type="PANTHER" id="PTHR43065:SF10">
    <property type="entry name" value="PEROXIDE STRESS-ACTIVATED HISTIDINE KINASE MAK3"/>
    <property type="match status" value="1"/>
</dbReference>
<dbReference type="InterPro" id="IPR003594">
    <property type="entry name" value="HATPase_dom"/>
</dbReference>
<feature type="transmembrane region" description="Helical" evidence="9">
    <location>
        <begin position="37"/>
        <end position="56"/>
    </location>
</feature>
<keyword evidence="7" id="KW-0067">ATP-binding</keyword>
<proteinExistence type="predicted"/>
<evidence type="ECO:0000313" key="11">
    <source>
        <dbReference type="EMBL" id="MEY2250710.1"/>
    </source>
</evidence>
<dbReference type="SMART" id="SM00388">
    <property type="entry name" value="HisKA"/>
    <property type="match status" value="1"/>
</dbReference>
<accession>A0ABV4B1J0</accession>
<keyword evidence="9" id="KW-0472">Membrane</keyword>
<comment type="caution">
    <text evidence="11">The sequence shown here is derived from an EMBL/GenBank/DDBJ whole genome shotgun (WGS) entry which is preliminary data.</text>
</comment>
<keyword evidence="4" id="KW-0808">Transferase</keyword>
<evidence type="ECO:0000256" key="2">
    <source>
        <dbReference type="ARBA" id="ARBA00012438"/>
    </source>
</evidence>
<dbReference type="Proteomes" id="UP001562178">
    <property type="component" value="Unassembled WGS sequence"/>
</dbReference>
<protein>
    <recommendedName>
        <fullName evidence="2">histidine kinase</fullName>
        <ecNumber evidence="2">2.7.13.3</ecNumber>
    </recommendedName>
</protein>
<dbReference type="InterPro" id="IPR036890">
    <property type="entry name" value="HATPase_C_sf"/>
</dbReference>
<evidence type="ECO:0000256" key="5">
    <source>
        <dbReference type="ARBA" id="ARBA00022741"/>
    </source>
</evidence>
<evidence type="ECO:0000256" key="8">
    <source>
        <dbReference type="ARBA" id="ARBA00023012"/>
    </source>
</evidence>
<dbReference type="SUPFAM" id="SSF55874">
    <property type="entry name" value="ATPase domain of HSP90 chaperone/DNA topoisomerase II/histidine kinase"/>
    <property type="match status" value="1"/>
</dbReference>
<dbReference type="InterPro" id="IPR004358">
    <property type="entry name" value="Sig_transdc_His_kin-like_C"/>
</dbReference>
<feature type="domain" description="Histidine kinase" evidence="10">
    <location>
        <begin position="137"/>
        <end position="352"/>
    </location>
</feature>
<keyword evidence="3" id="KW-0597">Phosphoprotein</keyword>
<dbReference type="Gene3D" id="3.30.565.10">
    <property type="entry name" value="Histidine kinase-like ATPase, C-terminal domain"/>
    <property type="match status" value="1"/>
</dbReference>
<reference evidence="11 12" key="1">
    <citation type="journal article" date="2016" name="Int. J. Syst. Evol. Microbiol.">
        <title>Description of Comamonas sediminis sp. nov., isolated from lagoon sediments.</title>
        <authorList>
            <person name="Subhash Y."/>
            <person name="Bang J.J."/>
            <person name="You T.H."/>
            <person name="Lee S.S."/>
        </authorList>
    </citation>
    <scope>NUCLEOTIDE SEQUENCE [LARGE SCALE GENOMIC DNA]</scope>
    <source>
        <strain evidence="11 12">JCM 31169</strain>
    </source>
</reference>
<dbReference type="PRINTS" id="PR00344">
    <property type="entry name" value="BCTRLSENSOR"/>
</dbReference>
<dbReference type="InterPro" id="IPR005467">
    <property type="entry name" value="His_kinase_dom"/>
</dbReference>
<dbReference type="RefSeq" id="WP_369459404.1">
    <property type="nucleotide sequence ID" value="NZ_JBGBDC010000002.1"/>
</dbReference>
<feature type="transmembrane region" description="Helical" evidence="9">
    <location>
        <begin position="61"/>
        <end position="81"/>
    </location>
</feature>
<evidence type="ECO:0000256" key="3">
    <source>
        <dbReference type="ARBA" id="ARBA00022553"/>
    </source>
</evidence>
<keyword evidence="12" id="KW-1185">Reference proteome</keyword>
<comment type="catalytic activity">
    <reaction evidence="1">
        <text>ATP + protein L-histidine = ADP + protein N-phospho-L-histidine.</text>
        <dbReference type="EC" id="2.7.13.3"/>
    </reaction>
</comment>
<keyword evidence="5" id="KW-0547">Nucleotide-binding</keyword>
<feature type="transmembrane region" description="Helical" evidence="9">
    <location>
        <begin position="15"/>
        <end position="31"/>
    </location>
</feature>
<dbReference type="InterPro" id="IPR003661">
    <property type="entry name" value="HisK_dim/P_dom"/>
</dbReference>
<evidence type="ECO:0000256" key="4">
    <source>
        <dbReference type="ARBA" id="ARBA00022679"/>
    </source>
</evidence>
<name>A0ABV4B1J0_9BURK</name>
<dbReference type="SUPFAM" id="SSF47384">
    <property type="entry name" value="Homodimeric domain of signal transducing histidine kinase"/>
    <property type="match status" value="1"/>
</dbReference>
<keyword evidence="9" id="KW-0812">Transmembrane</keyword>
<keyword evidence="9" id="KW-1133">Transmembrane helix</keyword>
<evidence type="ECO:0000259" key="10">
    <source>
        <dbReference type="PROSITE" id="PS50109"/>
    </source>
</evidence>
<dbReference type="EC" id="2.7.13.3" evidence="2"/>
<dbReference type="PANTHER" id="PTHR43065">
    <property type="entry name" value="SENSOR HISTIDINE KINASE"/>
    <property type="match status" value="1"/>
</dbReference>
<feature type="transmembrane region" description="Helical" evidence="9">
    <location>
        <begin position="87"/>
        <end position="106"/>
    </location>
</feature>
<evidence type="ECO:0000313" key="12">
    <source>
        <dbReference type="Proteomes" id="UP001562178"/>
    </source>
</evidence>
<evidence type="ECO:0000256" key="6">
    <source>
        <dbReference type="ARBA" id="ARBA00022777"/>
    </source>
</evidence>
<dbReference type="Pfam" id="PF00512">
    <property type="entry name" value="HisKA"/>
    <property type="match status" value="1"/>
</dbReference>
<dbReference type="PROSITE" id="PS50109">
    <property type="entry name" value="HIS_KIN"/>
    <property type="match status" value="1"/>
</dbReference>
<dbReference type="Pfam" id="PF02518">
    <property type="entry name" value="HATPase_c"/>
    <property type="match status" value="1"/>
</dbReference>
<gene>
    <name evidence="11" type="ORF">AB7A72_06840</name>
</gene>
<dbReference type="SMART" id="SM00387">
    <property type="entry name" value="HATPase_c"/>
    <property type="match status" value="1"/>
</dbReference>
<organism evidence="11 12">
    <name type="scientific">Comamonas sediminis</name>
    <dbReference type="NCBI Taxonomy" id="1783360"/>
    <lineage>
        <taxon>Bacteria</taxon>
        <taxon>Pseudomonadati</taxon>
        <taxon>Pseudomonadota</taxon>
        <taxon>Betaproteobacteria</taxon>
        <taxon>Burkholderiales</taxon>
        <taxon>Comamonadaceae</taxon>
        <taxon>Comamonas</taxon>
    </lineage>
</organism>
<evidence type="ECO:0000256" key="1">
    <source>
        <dbReference type="ARBA" id="ARBA00000085"/>
    </source>
</evidence>
<keyword evidence="8" id="KW-0902">Two-component regulatory system</keyword>
<sequence>MKTPSLPTPPRRRRGLHLTAMVLALALLFLIDTATRYEVAVSVFYTVIILAMAHALTWRGLIVLSGSCVALTWLSFLITSYGDQRAGLVNMLISTVAIVITGYLACTAELARAAAHEAQARLLRISRIHSLEGLTTSIAHELNQPLAAIVTSGHACQRWMEQDPPQLDKARQALQRILGDADRASGIIARVRKLSKGEPASTRPFVFNAAVREVLALSHAEMQRLDIAMRADLAPGLPLALADPVQVQQVIANLVLNAMEATALVDIARRTILVESLQQADKLVFRISDGGPGLPAGAQEQVFEPFWTTKHEGIGVGLSISRSIVEANGGHIWAEPHAPGGAVFTFSVPVAPAEGEA</sequence>
<keyword evidence="6 11" id="KW-0418">Kinase</keyword>
<evidence type="ECO:0000256" key="9">
    <source>
        <dbReference type="SAM" id="Phobius"/>
    </source>
</evidence>
<dbReference type="Gene3D" id="1.10.287.130">
    <property type="match status" value="1"/>
</dbReference>